<accession>A0A4U9UWD4</accession>
<proteinExistence type="predicted"/>
<evidence type="ECO:0000313" key="1">
    <source>
        <dbReference type="EMBL" id="VTR37407.1"/>
    </source>
</evidence>
<dbReference type="AlphaFoldDB" id="A0A4U9UWD4"/>
<dbReference type="EMBL" id="CABEEZ010000095">
    <property type="protein sequence ID" value="VTR37407.1"/>
    <property type="molecule type" value="Genomic_DNA"/>
</dbReference>
<sequence>MTKQLPEVEVYTKTLVSGVTDISNPEMGSDFTSNTQDRVSSVRTPLITPANVINLPKGQAFALLEGGKLWKIRMPLPAVGNDALMPESLGKIAEYMKKKFIARGIPGGRALHCRETGHPRLTITWFDEGSAMKQQYRVSAVLASSLGQSAEVPHDIMTVLKARHCSTPFAPEIVTVLSELGYDARREQEPCPANQVGSGSRSIPSPCCCSVSWKSWGYIKGQGNGTSIFFPAASSAKSAC</sequence>
<name>A0A4U9UWD4_SERFO</name>
<gene>
    <name evidence="1" type="ORF">NCTC12965_04068</name>
</gene>
<protein>
    <submittedName>
        <fullName evidence="1">Conjugative coupling factor TraD, PFGI-1 class</fullName>
    </submittedName>
</protein>
<organism evidence="1">
    <name type="scientific">Serratia fonticola</name>
    <dbReference type="NCBI Taxonomy" id="47917"/>
    <lineage>
        <taxon>Bacteria</taxon>
        <taxon>Pseudomonadati</taxon>
        <taxon>Pseudomonadota</taxon>
        <taxon>Gammaproteobacteria</taxon>
        <taxon>Enterobacterales</taxon>
        <taxon>Yersiniaceae</taxon>
        <taxon>Serratia</taxon>
    </lineage>
</organism>
<reference evidence="1" key="1">
    <citation type="submission" date="2019-05" db="EMBL/GenBank/DDBJ databases">
        <authorList>
            <consortium name="Pathogen Informatics"/>
        </authorList>
    </citation>
    <scope>NUCLEOTIDE SEQUENCE [LARGE SCALE GENOMIC DNA]</scope>
    <source>
        <strain evidence="1">NCTC12965</strain>
    </source>
</reference>